<dbReference type="RefSeq" id="WP_272752059.1">
    <property type="nucleotide sequence ID" value="NZ_JAQQLF010000012.1"/>
</dbReference>
<organism evidence="2 3">
    <name type="scientific">Vogesella aquatica</name>
    <dbReference type="NCBI Taxonomy" id="2984206"/>
    <lineage>
        <taxon>Bacteria</taxon>
        <taxon>Pseudomonadati</taxon>
        <taxon>Pseudomonadota</taxon>
        <taxon>Betaproteobacteria</taxon>
        <taxon>Neisseriales</taxon>
        <taxon>Chromobacteriaceae</taxon>
        <taxon>Vogesella</taxon>
    </lineage>
</organism>
<evidence type="ECO:0000313" key="2">
    <source>
        <dbReference type="EMBL" id="MDC7717753.1"/>
    </source>
</evidence>
<evidence type="ECO:0000259" key="1">
    <source>
        <dbReference type="Pfam" id="PF13490"/>
    </source>
</evidence>
<gene>
    <name evidence="2" type="ORF">PQU95_11085</name>
</gene>
<reference evidence="2 3" key="1">
    <citation type="submission" date="2023-01" db="EMBL/GenBank/DDBJ databases">
        <title>Novel species of the genus Vogesella isolated from rivers.</title>
        <authorList>
            <person name="Lu H."/>
        </authorList>
    </citation>
    <scope>NUCLEOTIDE SEQUENCE [LARGE SCALE GENOMIC DNA]</scope>
    <source>
        <strain evidence="2 3">DC21W</strain>
    </source>
</reference>
<dbReference type="InterPro" id="IPR027383">
    <property type="entry name" value="Znf_put"/>
</dbReference>
<dbReference type="Proteomes" id="UP001219956">
    <property type="component" value="Unassembled WGS sequence"/>
</dbReference>
<dbReference type="EMBL" id="JAQQLF010000012">
    <property type="protein sequence ID" value="MDC7717753.1"/>
    <property type="molecule type" value="Genomic_DNA"/>
</dbReference>
<proteinExistence type="predicted"/>
<protein>
    <submittedName>
        <fullName evidence="2">Zf-HC2 domain-containing protein</fullName>
    </submittedName>
</protein>
<accession>A0ABT5J028</accession>
<name>A0ABT5J028_9NEIS</name>
<evidence type="ECO:0000313" key="3">
    <source>
        <dbReference type="Proteomes" id="UP001219956"/>
    </source>
</evidence>
<feature type="domain" description="Putative zinc-finger" evidence="1">
    <location>
        <begin position="3"/>
        <end position="37"/>
    </location>
</feature>
<keyword evidence="3" id="KW-1185">Reference proteome</keyword>
<sequence length="56" mass="6642">MSCKQASRLISDGMDRPLGRGEQVRLSFHLLLCRNCRHFRQQMQQLRSGIRRARNE</sequence>
<comment type="caution">
    <text evidence="2">The sequence shown here is derived from an EMBL/GenBank/DDBJ whole genome shotgun (WGS) entry which is preliminary data.</text>
</comment>
<dbReference type="Pfam" id="PF13490">
    <property type="entry name" value="zf-HC2"/>
    <property type="match status" value="1"/>
</dbReference>